<reference evidence="7 8" key="1">
    <citation type="submission" date="2019-01" db="EMBL/GenBank/DDBJ databases">
        <title>Sinorhodobacter populi sp. nov. isolated from the symptomatic bark tissue of Populus euramericana canker.</title>
        <authorList>
            <person name="Xu G."/>
        </authorList>
    </citation>
    <scope>NUCLEOTIDE SEQUENCE [LARGE SCALE GENOMIC DNA]</scope>
    <source>
        <strain evidence="7 8">CCTCC AB2012026</strain>
    </source>
</reference>
<dbReference type="InterPro" id="IPR012675">
    <property type="entry name" value="Beta-grasp_dom_sf"/>
</dbReference>
<evidence type="ECO:0000256" key="1">
    <source>
        <dbReference type="ARBA" id="ARBA00022714"/>
    </source>
</evidence>
<keyword evidence="4" id="KW-0408">Iron</keyword>
<protein>
    <submittedName>
        <fullName evidence="7">(2Fe-2S)-binding protein</fullName>
    </submittedName>
</protein>
<dbReference type="SUPFAM" id="SSF47741">
    <property type="entry name" value="CO dehydrogenase ISP C-domain like"/>
    <property type="match status" value="1"/>
</dbReference>
<dbReference type="AlphaFoldDB" id="A0A443LSX8"/>
<evidence type="ECO:0000259" key="6">
    <source>
        <dbReference type="PROSITE" id="PS51085"/>
    </source>
</evidence>
<keyword evidence="2" id="KW-0479">Metal-binding</keyword>
<keyword evidence="3" id="KW-0560">Oxidoreductase</keyword>
<evidence type="ECO:0000313" key="7">
    <source>
        <dbReference type="EMBL" id="RWR52291.1"/>
    </source>
</evidence>
<gene>
    <name evidence="7" type="ORF">EOW65_01535</name>
</gene>
<comment type="caution">
    <text evidence="7">The sequence shown here is derived from an EMBL/GenBank/DDBJ whole genome shotgun (WGS) entry which is preliminary data.</text>
</comment>
<evidence type="ECO:0000256" key="4">
    <source>
        <dbReference type="ARBA" id="ARBA00023004"/>
    </source>
</evidence>
<dbReference type="FunFam" id="3.10.20.30:FF:000020">
    <property type="entry name" value="Xanthine dehydrogenase iron-sulfur subunit"/>
    <property type="match status" value="1"/>
</dbReference>
<dbReference type="InterPro" id="IPR051452">
    <property type="entry name" value="Diverse_Oxidoreductases"/>
</dbReference>
<keyword evidence="1" id="KW-0001">2Fe-2S</keyword>
<keyword evidence="8" id="KW-1185">Reference proteome</keyword>
<keyword evidence="5" id="KW-0411">Iron-sulfur</keyword>
<proteinExistence type="predicted"/>
<dbReference type="Pfam" id="PF00111">
    <property type="entry name" value="Fer2"/>
    <property type="match status" value="1"/>
</dbReference>
<evidence type="ECO:0000256" key="2">
    <source>
        <dbReference type="ARBA" id="ARBA00022723"/>
    </source>
</evidence>
<dbReference type="OrthoDB" id="9792018at2"/>
<sequence length="157" mass="16715">MIEFSINGRAVSVDVDPDTPLLWVIRDEVGLTGTKFGCGIGMCGACTVHVGGRATRSCITPVSDVAGAEITTIEGLDPAGEHPLQQAWRELKVPQCGYCQSGQIMQAAAFLKDIPNPTDADIDAVMTGNLCRCMTYNRIREAVREAAAAMRGEKTNG</sequence>
<accession>A0A443LSX8</accession>
<evidence type="ECO:0000256" key="3">
    <source>
        <dbReference type="ARBA" id="ARBA00023002"/>
    </source>
</evidence>
<dbReference type="PANTHER" id="PTHR44379:SF2">
    <property type="entry name" value="BLR6218 PROTEIN"/>
    <property type="match status" value="1"/>
</dbReference>
<dbReference type="InterPro" id="IPR006058">
    <property type="entry name" value="2Fe2S_fd_BS"/>
</dbReference>
<dbReference type="PROSITE" id="PS51085">
    <property type="entry name" value="2FE2S_FER_2"/>
    <property type="match status" value="1"/>
</dbReference>
<dbReference type="CDD" id="cd00207">
    <property type="entry name" value="fer2"/>
    <property type="match status" value="1"/>
</dbReference>
<dbReference type="Proteomes" id="UP000286594">
    <property type="component" value="Unassembled WGS sequence"/>
</dbReference>
<feature type="domain" description="2Fe-2S ferredoxin-type" evidence="6">
    <location>
        <begin position="1"/>
        <end position="76"/>
    </location>
</feature>
<dbReference type="PROSITE" id="PS00197">
    <property type="entry name" value="2FE2S_FER_1"/>
    <property type="match status" value="1"/>
</dbReference>
<organism evidence="7 8">
    <name type="scientific">Paenirhodobacter ferrireducens</name>
    <dbReference type="NCBI Taxonomy" id="1215032"/>
    <lineage>
        <taxon>Bacteria</taxon>
        <taxon>Pseudomonadati</taxon>
        <taxon>Pseudomonadota</taxon>
        <taxon>Alphaproteobacteria</taxon>
        <taxon>Rhodobacterales</taxon>
        <taxon>Rhodobacter group</taxon>
        <taxon>Paenirhodobacter</taxon>
    </lineage>
</organism>
<dbReference type="InterPro" id="IPR001041">
    <property type="entry name" value="2Fe-2S_ferredoxin-type"/>
</dbReference>
<evidence type="ECO:0000313" key="8">
    <source>
        <dbReference type="Proteomes" id="UP000286594"/>
    </source>
</evidence>
<dbReference type="InterPro" id="IPR036884">
    <property type="entry name" value="2Fe-2S-bd_dom_sf"/>
</dbReference>
<dbReference type="GO" id="GO:0051537">
    <property type="term" value="F:2 iron, 2 sulfur cluster binding"/>
    <property type="evidence" value="ECO:0007669"/>
    <property type="project" value="UniProtKB-KW"/>
</dbReference>
<dbReference type="InterPro" id="IPR002888">
    <property type="entry name" value="2Fe-2S-bd"/>
</dbReference>
<dbReference type="GO" id="GO:0046872">
    <property type="term" value="F:metal ion binding"/>
    <property type="evidence" value="ECO:0007669"/>
    <property type="project" value="UniProtKB-KW"/>
</dbReference>
<dbReference type="Pfam" id="PF01799">
    <property type="entry name" value="Fer2_2"/>
    <property type="match status" value="1"/>
</dbReference>
<name>A0A443LSX8_9RHOB</name>
<dbReference type="RefSeq" id="WP_128147259.1">
    <property type="nucleotide sequence ID" value="NZ_SAVB01000002.1"/>
</dbReference>
<dbReference type="Gene3D" id="3.10.20.30">
    <property type="match status" value="1"/>
</dbReference>
<dbReference type="PANTHER" id="PTHR44379">
    <property type="entry name" value="OXIDOREDUCTASE WITH IRON-SULFUR SUBUNIT"/>
    <property type="match status" value="1"/>
</dbReference>
<evidence type="ECO:0000256" key="5">
    <source>
        <dbReference type="ARBA" id="ARBA00023014"/>
    </source>
</evidence>
<dbReference type="InterPro" id="IPR036010">
    <property type="entry name" value="2Fe-2S_ferredoxin-like_sf"/>
</dbReference>
<dbReference type="Gene3D" id="1.10.150.120">
    <property type="entry name" value="[2Fe-2S]-binding domain"/>
    <property type="match status" value="1"/>
</dbReference>
<dbReference type="EMBL" id="SAVB01000002">
    <property type="protein sequence ID" value="RWR52291.1"/>
    <property type="molecule type" value="Genomic_DNA"/>
</dbReference>
<dbReference type="SUPFAM" id="SSF54292">
    <property type="entry name" value="2Fe-2S ferredoxin-like"/>
    <property type="match status" value="1"/>
</dbReference>
<dbReference type="GO" id="GO:0016491">
    <property type="term" value="F:oxidoreductase activity"/>
    <property type="evidence" value="ECO:0007669"/>
    <property type="project" value="UniProtKB-KW"/>
</dbReference>